<dbReference type="Proteomes" id="UP000503349">
    <property type="component" value="Chromosome 7"/>
</dbReference>
<sequence>MASITEMSHCSSFSVSSCIKKKTKKLQVVSNQSSALCLPELKDFGGELLHQKKRKRKGKKKTEREVILPFFCFPGWSLHPEPQRGAEYTSPLQWRGPTEAVAICVSVCV</sequence>
<proteinExistence type="predicted"/>
<name>A0A6G1PMX3_CHAAH</name>
<organism evidence="1 2">
    <name type="scientific">Channa argus</name>
    <name type="common">Northern snakehead</name>
    <name type="synonym">Ophicephalus argus</name>
    <dbReference type="NCBI Taxonomy" id="215402"/>
    <lineage>
        <taxon>Eukaryota</taxon>
        <taxon>Metazoa</taxon>
        <taxon>Chordata</taxon>
        <taxon>Craniata</taxon>
        <taxon>Vertebrata</taxon>
        <taxon>Euteleostomi</taxon>
        <taxon>Actinopterygii</taxon>
        <taxon>Neopterygii</taxon>
        <taxon>Teleostei</taxon>
        <taxon>Neoteleostei</taxon>
        <taxon>Acanthomorphata</taxon>
        <taxon>Anabantaria</taxon>
        <taxon>Anabantiformes</taxon>
        <taxon>Channoidei</taxon>
        <taxon>Channidae</taxon>
        <taxon>Channa</taxon>
    </lineage>
</organism>
<evidence type="ECO:0000313" key="1">
    <source>
        <dbReference type="EMBL" id="KAF3691567.1"/>
    </source>
</evidence>
<gene>
    <name evidence="1" type="ORF">EXN66_Car007242</name>
</gene>
<dbReference type="AlphaFoldDB" id="A0A6G1PMX3"/>
<protein>
    <submittedName>
        <fullName evidence="1">Uncharacterized protein</fullName>
    </submittedName>
</protein>
<accession>A0A6G1PMX3</accession>
<keyword evidence="2" id="KW-1185">Reference proteome</keyword>
<evidence type="ECO:0000313" key="2">
    <source>
        <dbReference type="Proteomes" id="UP000503349"/>
    </source>
</evidence>
<dbReference type="EMBL" id="CM015718">
    <property type="protein sequence ID" value="KAF3691567.1"/>
    <property type="molecule type" value="Genomic_DNA"/>
</dbReference>
<reference evidence="1 2" key="1">
    <citation type="submission" date="2019-02" db="EMBL/GenBank/DDBJ databases">
        <title>Opniocepnalus argus genome.</title>
        <authorList>
            <person name="Zhou C."/>
            <person name="Xiao S."/>
        </authorList>
    </citation>
    <scope>NUCLEOTIDE SEQUENCE [LARGE SCALE GENOMIC DNA]</scope>
    <source>
        <strain evidence="1">OARG1902GOOAL</strain>
        <tissue evidence="1">Muscle</tissue>
    </source>
</reference>
<reference evidence="2" key="2">
    <citation type="submission" date="2019-02" db="EMBL/GenBank/DDBJ databases">
        <title>Opniocepnalus argus Var Kimnra genome.</title>
        <authorList>
            <person name="Zhou C."/>
            <person name="Xiao S."/>
        </authorList>
    </citation>
    <scope>NUCLEOTIDE SEQUENCE [LARGE SCALE GENOMIC DNA]</scope>
</reference>